<gene>
    <name evidence="4" type="ORF">CHYS00102_LOCUS30291</name>
</gene>
<feature type="region of interest" description="Disordered" evidence="2">
    <location>
        <begin position="190"/>
        <end position="209"/>
    </location>
</feature>
<name>A0A7S1G0V9_9STRA</name>
<evidence type="ECO:0000256" key="1">
    <source>
        <dbReference type="ARBA" id="ARBA00009670"/>
    </source>
</evidence>
<dbReference type="Pfam" id="PF03109">
    <property type="entry name" value="ABC1"/>
    <property type="match status" value="1"/>
</dbReference>
<accession>A0A7S1G0V9</accession>
<proteinExistence type="inferred from homology"/>
<evidence type="ECO:0000259" key="3">
    <source>
        <dbReference type="Pfam" id="PF03109"/>
    </source>
</evidence>
<dbReference type="CDD" id="cd05121">
    <property type="entry name" value="ABC1_ADCK3-like"/>
    <property type="match status" value="1"/>
</dbReference>
<dbReference type="InterPro" id="IPR050154">
    <property type="entry name" value="UbiB_kinase"/>
</dbReference>
<evidence type="ECO:0000313" key="4">
    <source>
        <dbReference type="EMBL" id="CAD8903072.1"/>
    </source>
</evidence>
<dbReference type="PANTHER" id="PTHR10566:SF128">
    <property type="entry name" value="UBIB DOMAIN CONTAINING KINASE"/>
    <property type="match status" value="1"/>
</dbReference>
<comment type="similarity">
    <text evidence="1">Belongs to the protein kinase superfamily. ADCK protein kinase family.</text>
</comment>
<dbReference type="EMBL" id="HBFR01041458">
    <property type="protein sequence ID" value="CAD8903072.1"/>
    <property type="molecule type" value="Transcribed_RNA"/>
</dbReference>
<evidence type="ECO:0000256" key="2">
    <source>
        <dbReference type="SAM" id="MobiDB-lite"/>
    </source>
</evidence>
<feature type="domain" description="ABC1 atypical kinase-like" evidence="3">
    <location>
        <begin position="298"/>
        <end position="485"/>
    </location>
</feature>
<feature type="region of interest" description="Disordered" evidence="2">
    <location>
        <begin position="1"/>
        <end position="22"/>
    </location>
</feature>
<dbReference type="InterPro" id="IPR004147">
    <property type="entry name" value="ABC1_dom"/>
</dbReference>
<dbReference type="AlphaFoldDB" id="A0A7S1G0V9"/>
<protein>
    <recommendedName>
        <fullName evidence="3">ABC1 atypical kinase-like domain-containing protein</fullName>
    </recommendedName>
</protein>
<dbReference type="InterPro" id="IPR011009">
    <property type="entry name" value="Kinase-like_dom_sf"/>
</dbReference>
<reference evidence="4" key="1">
    <citation type="submission" date="2021-01" db="EMBL/GenBank/DDBJ databases">
        <authorList>
            <person name="Corre E."/>
            <person name="Pelletier E."/>
            <person name="Niang G."/>
            <person name="Scheremetjew M."/>
            <person name="Finn R."/>
            <person name="Kale V."/>
            <person name="Holt S."/>
            <person name="Cochrane G."/>
            <person name="Meng A."/>
            <person name="Brown T."/>
            <person name="Cohen L."/>
        </authorList>
    </citation>
    <scope>NUCLEOTIDE SEQUENCE</scope>
    <source>
        <strain evidence="4">308</strain>
    </source>
</reference>
<feature type="compositionally biased region" description="Basic residues" evidence="2">
    <location>
        <begin position="10"/>
        <end position="20"/>
    </location>
</feature>
<sequence length="807" mass="89006">MILPRAEKGSHRRRTRRRHSYAPPSVTSAVVLTFLPSASLALSLAPSSSPSFTFGRPPMSLPLYYDASSIIPYYDNRPFSVAYRLNVLGLPLLCWYGNLLVDQKLHGQRNQSDDLHRRRGAELRECLVRSGSVALIKSGQALSLRPDLLRNHLWAEELGRLVDEVGSFDDALALSIVACELERAVGGGGVVSPAGERERRRRPAGKRESAAAAAAAARRVLAERFRVTKRGNRHTAPGREAGADPLGVVAESALLSFMFDFANEGRAVASASIGQVYRATLRPEAYATLERLMGEREAQYWAGREVAIKVQRPGAKDAVALDMYLLRRAAMWLSRWRGGDLPAVADQFGTQIYRELDYEQEGKNGEDFRRIYGDWEGVAVPKVCLPLCRRNVLVSEWVDGEKGPWATKKESIEMVRMGLKCSVDQLMHSGLFHADPHRGNLLKTDDGNLAFLDFGMMAQIPEEDRYGLIGLVIGLQNKDLPLITENLLNLGFLQNTDQIDQLILRLRAALKNATGGTGKASDMNFGRLQSELDDISAENELKFSTPPFFTIIIRSLTMLEGLALSVDANFKIVRGAYPYVLAQLLSPEDQRPTPRPLVDLLLRLLTVDGEGQRIEWEKLLQFLKLARQASTPVNENGADADKDESPSSRLIVDIFFKFLTSQTGLFLKIPLVHELAEAIDGMASVTEANLLRLSGGILRPLPGGNGPVNAQRMEDLRSLFDIVREALLERSRSEAGDDGAEMLAQAGAMLEIIQEAAAAVSDGRWRREAGPVLAEIYSVSQMVAAEVLEIRGRRALRSVIKALPVLS</sequence>
<organism evidence="4">
    <name type="scientific">Corethron hystrix</name>
    <dbReference type="NCBI Taxonomy" id="216773"/>
    <lineage>
        <taxon>Eukaryota</taxon>
        <taxon>Sar</taxon>
        <taxon>Stramenopiles</taxon>
        <taxon>Ochrophyta</taxon>
        <taxon>Bacillariophyta</taxon>
        <taxon>Coscinodiscophyceae</taxon>
        <taxon>Corethrophycidae</taxon>
        <taxon>Corethrales</taxon>
        <taxon>Corethraceae</taxon>
        <taxon>Corethron</taxon>
    </lineage>
</organism>
<dbReference type="PANTHER" id="PTHR10566">
    <property type="entry name" value="CHAPERONE-ACTIVITY OF BC1 COMPLEX CABC1 -RELATED"/>
    <property type="match status" value="1"/>
</dbReference>
<dbReference type="SUPFAM" id="SSF56112">
    <property type="entry name" value="Protein kinase-like (PK-like)"/>
    <property type="match status" value="1"/>
</dbReference>